<dbReference type="EMBL" id="CP049871">
    <property type="protein sequence ID" value="QIL03162.1"/>
    <property type="molecule type" value="Genomic_DNA"/>
</dbReference>
<sequence length="126" mass="13451">MVRAGVLAALVAAVWAAPASAQSMRADIFLQKADALAAKGPLALLSGDMGKLKAEMRGSAEQLRAERLAAVKAGQKPVYCPPAQQGNLGVSEILDHFRSIPVAERSRMTTKDAFKRLMMKKYPCPA</sequence>
<dbReference type="Proteomes" id="UP000502502">
    <property type="component" value="Chromosome"/>
</dbReference>
<feature type="signal peptide" evidence="1">
    <location>
        <begin position="1"/>
        <end position="21"/>
    </location>
</feature>
<evidence type="ECO:0000313" key="3">
    <source>
        <dbReference type="Proteomes" id="UP000502502"/>
    </source>
</evidence>
<gene>
    <name evidence="2" type="ORF">G7078_10490</name>
</gene>
<feature type="chain" id="PRO_5026175922" description="Rap1a immunity protein domain-containing protein" evidence="1">
    <location>
        <begin position="22"/>
        <end position="126"/>
    </location>
</feature>
<keyword evidence="3" id="KW-1185">Reference proteome</keyword>
<dbReference type="RefSeq" id="WP_166095826.1">
    <property type="nucleotide sequence ID" value="NZ_CP049871.1"/>
</dbReference>
<proteinExistence type="predicted"/>
<protein>
    <recommendedName>
        <fullName evidence="4">Rap1a immunity protein domain-containing protein</fullName>
    </recommendedName>
</protein>
<name>A0A6G7ZQG8_9SPHN</name>
<accession>A0A6G7ZQG8</accession>
<keyword evidence="1" id="KW-0732">Signal</keyword>
<reference evidence="2 3" key="1">
    <citation type="submission" date="2020-03" db="EMBL/GenBank/DDBJ databases">
        <title>Sphingomonas sp. nov., isolated from fish.</title>
        <authorList>
            <person name="Hyun D.-W."/>
            <person name="Bae J.-W."/>
        </authorList>
    </citation>
    <scope>NUCLEOTIDE SEQUENCE [LARGE SCALE GENOMIC DNA]</scope>
    <source>
        <strain evidence="2 3">HDW15C</strain>
    </source>
</reference>
<organism evidence="2 3">
    <name type="scientific">Sphingomonas sinipercae</name>
    <dbReference type="NCBI Taxonomy" id="2714944"/>
    <lineage>
        <taxon>Bacteria</taxon>
        <taxon>Pseudomonadati</taxon>
        <taxon>Pseudomonadota</taxon>
        <taxon>Alphaproteobacteria</taxon>
        <taxon>Sphingomonadales</taxon>
        <taxon>Sphingomonadaceae</taxon>
        <taxon>Sphingomonas</taxon>
    </lineage>
</organism>
<dbReference type="AlphaFoldDB" id="A0A6G7ZQG8"/>
<dbReference type="KEGG" id="ssin:G7078_10490"/>
<evidence type="ECO:0000313" key="2">
    <source>
        <dbReference type="EMBL" id="QIL03162.1"/>
    </source>
</evidence>
<evidence type="ECO:0000256" key="1">
    <source>
        <dbReference type="SAM" id="SignalP"/>
    </source>
</evidence>
<evidence type="ECO:0008006" key="4">
    <source>
        <dbReference type="Google" id="ProtNLM"/>
    </source>
</evidence>